<gene>
    <name evidence="2" type="ORF">VTK73DRAFT_7713</name>
</gene>
<evidence type="ECO:0000313" key="2">
    <source>
        <dbReference type="EMBL" id="KAL1859001.1"/>
    </source>
</evidence>
<evidence type="ECO:0000313" key="3">
    <source>
        <dbReference type="Proteomes" id="UP001586593"/>
    </source>
</evidence>
<dbReference type="Pfam" id="PF18648">
    <property type="entry name" value="ADPRTs_Tse2"/>
    <property type="match status" value="1"/>
</dbReference>
<proteinExistence type="predicted"/>
<reference evidence="2 3" key="1">
    <citation type="journal article" date="2024" name="Commun. Biol.">
        <title>Comparative genomic analysis of thermophilic fungi reveals convergent evolutionary adaptations and gene losses.</title>
        <authorList>
            <person name="Steindorff A.S."/>
            <person name="Aguilar-Pontes M.V."/>
            <person name="Robinson A.J."/>
            <person name="Andreopoulos B."/>
            <person name="LaButti K."/>
            <person name="Kuo A."/>
            <person name="Mondo S."/>
            <person name="Riley R."/>
            <person name="Otillar R."/>
            <person name="Haridas S."/>
            <person name="Lipzen A."/>
            <person name="Grimwood J."/>
            <person name="Schmutz J."/>
            <person name="Clum A."/>
            <person name="Reid I.D."/>
            <person name="Moisan M.C."/>
            <person name="Butler G."/>
            <person name="Nguyen T.T.M."/>
            <person name="Dewar K."/>
            <person name="Conant G."/>
            <person name="Drula E."/>
            <person name="Henrissat B."/>
            <person name="Hansel C."/>
            <person name="Singer S."/>
            <person name="Hutchinson M.I."/>
            <person name="de Vries R.P."/>
            <person name="Natvig D.O."/>
            <person name="Powell A.J."/>
            <person name="Tsang A."/>
            <person name="Grigoriev I.V."/>
        </authorList>
    </citation>
    <scope>NUCLEOTIDE SEQUENCE [LARGE SCALE GENOMIC DNA]</scope>
    <source>
        <strain evidence="2 3">ATCC 24622</strain>
    </source>
</reference>
<dbReference type="Proteomes" id="UP001586593">
    <property type="component" value="Unassembled WGS sequence"/>
</dbReference>
<comment type="caution">
    <text evidence="2">The sequence shown here is derived from an EMBL/GenBank/DDBJ whole genome shotgun (WGS) entry which is preliminary data.</text>
</comment>
<sequence>MPSSQKAVPMIRAIFRAPVSPRGYLQKRFSSVKAIYSSFPASLTYYSPQRKLVLFDHKQDPRRLDDPHERGVMVAGDGLVYPGLDQSVSNGLVMYPSNTFMMQEYCRRYLDAVLDRQEAGENVEMPEIYTIPRGTRVPSHLILINEFLSRFSLQPSHGMSIRELNQHLQEFLEKHATKDSAGDWLKKHPFQSAIADEADALWMAR</sequence>
<dbReference type="InterPro" id="IPR041018">
    <property type="entry name" value="ADPRTs_Tse2"/>
</dbReference>
<feature type="domain" description="Tse2 ADP-ribosyltransferase toxin" evidence="1">
    <location>
        <begin position="43"/>
        <end position="184"/>
    </location>
</feature>
<evidence type="ECO:0000259" key="1">
    <source>
        <dbReference type="Pfam" id="PF18648"/>
    </source>
</evidence>
<dbReference type="EMBL" id="JAZHXJ010000501">
    <property type="protein sequence ID" value="KAL1859001.1"/>
    <property type="molecule type" value="Genomic_DNA"/>
</dbReference>
<protein>
    <recommendedName>
        <fullName evidence="1">Tse2 ADP-ribosyltransferase toxin domain-containing protein</fullName>
    </recommendedName>
</protein>
<keyword evidence="3" id="KW-1185">Reference proteome</keyword>
<organism evidence="2 3">
    <name type="scientific">Phialemonium thermophilum</name>
    <dbReference type="NCBI Taxonomy" id="223376"/>
    <lineage>
        <taxon>Eukaryota</taxon>
        <taxon>Fungi</taxon>
        <taxon>Dikarya</taxon>
        <taxon>Ascomycota</taxon>
        <taxon>Pezizomycotina</taxon>
        <taxon>Sordariomycetes</taxon>
        <taxon>Sordariomycetidae</taxon>
        <taxon>Cephalothecales</taxon>
        <taxon>Cephalothecaceae</taxon>
        <taxon>Phialemonium</taxon>
    </lineage>
</organism>
<name>A0ABR3WD54_9PEZI</name>
<accession>A0ABR3WD54</accession>